<reference evidence="1" key="1">
    <citation type="submission" date="2020-08" db="EMBL/GenBank/DDBJ databases">
        <title>Multicomponent nature underlies the extraordinary mechanical properties of spider dragline silk.</title>
        <authorList>
            <person name="Kono N."/>
            <person name="Nakamura H."/>
            <person name="Mori M."/>
            <person name="Yoshida Y."/>
            <person name="Ohtoshi R."/>
            <person name="Malay A.D."/>
            <person name="Moran D.A.P."/>
            <person name="Tomita M."/>
            <person name="Numata K."/>
            <person name="Arakawa K."/>
        </authorList>
    </citation>
    <scope>NUCLEOTIDE SEQUENCE</scope>
</reference>
<organism evidence="1 2">
    <name type="scientific">Nephila pilipes</name>
    <name type="common">Giant wood spider</name>
    <name type="synonym">Nephila maculata</name>
    <dbReference type="NCBI Taxonomy" id="299642"/>
    <lineage>
        <taxon>Eukaryota</taxon>
        <taxon>Metazoa</taxon>
        <taxon>Ecdysozoa</taxon>
        <taxon>Arthropoda</taxon>
        <taxon>Chelicerata</taxon>
        <taxon>Arachnida</taxon>
        <taxon>Araneae</taxon>
        <taxon>Araneomorphae</taxon>
        <taxon>Entelegynae</taxon>
        <taxon>Araneoidea</taxon>
        <taxon>Nephilidae</taxon>
        <taxon>Nephila</taxon>
    </lineage>
</organism>
<evidence type="ECO:0000313" key="1">
    <source>
        <dbReference type="EMBL" id="GFS85236.1"/>
    </source>
</evidence>
<proteinExistence type="predicted"/>
<name>A0A8X6MZ59_NEPPI</name>
<dbReference type="EMBL" id="BMAW01098512">
    <property type="protein sequence ID" value="GFS85236.1"/>
    <property type="molecule type" value="Genomic_DNA"/>
</dbReference>
<gene>
    <name evidence="1" type="ORF">NPIL_536031</name>
</gene>
<comment type="caution">
    <text evidence="1">The sequence shown here is derived from an EMBL/GenBank/DDBJ whole genome shotgun (WGS) entry which is preliminary data.</text>
</comment>
<accession>A0A8X6MZ59</accession>
<sequence>RGRRKSRSGAYIRFHHVCFTCQHDRRFGFTGEQFRYHRRIHAHLTHHGE</sequence>
<dbReference type="AlphaFoldDB" id="A0A8X6MZ59"/>
<feature type="non-terminal residue" evidence="1">
    <location>
        <position position="1"/>
    </location>
</feature>
<evidence type="ECO:0000313" key="2">
    <source>
        <dbReference type="Proteomes" id="UP000887013"/>
    </source>
</evidence>
<protein>
    <submittedName>
        <fullName evidence="1">Uncharacterized protein</fullName>
    </submittedName>
</protein>
<keyword evidence="2" id="KW-1185">Reference proteome</keyword>
<dbReference type="Proteomes" id="UP000887013">
    <property type="component" value="Unassembled WGS sequence"/>
</dbReference>